<evidence type="ECO:0000256" key="1">
    <source>
        <dbReference type="ARBA" id="ARBA00023125"/>
    </source>
</evidence>
<dbReference type="InterPro" id="IPR000835">
    <property type="entry name" value="HTH_MarR-typ"/>
</dbReference>
<evidence type="ECO:0000313" key="2">
    <source>
        <dbReference type="EMBL" id="AJI20277.1"/>
    </source>
</evidence>
<dbReference type="GeneID" id="93643116"/>
<dbReference type="PANTHER" id="PTHR33164">
    <property type="entry name" value="TRANSCRIPTIONAL REGULATOR, MARR FAMILY"/>
    <property type="match status" value="1"/>
</dbReference>
<dbReference type="GO" id="GO:0003700">
    <property type="term" value="F:DNA-binding transcription factor activity"/>
    <property type="evidence" value="ECO:0007669"/>
    <property type="project" value="InterPro"/>
</dbReference>
<organism evidence="2 3">
    <name type="scientific">Priestia megaterium (strain ATCC 14581 / DSM 32 / CCUG 1817 / JCM 2506 / NBRC 15308 / NCIMB 9376 / NCTC 10342 / NRRL B-14308 / VKM B-512 / Ford 19)</name>
    <name type="common">Bacillus megaterium</name>
    <dbReference type="NCBI Taxonomy" id="1348623"/>
    <lineage>
        <taxon>Bacteria</taxon>
        <taxon>Bacillati</taxon>
        <taxon>Bacillota</taxon>
        <taxon>Bacilli</taxon>
        <taxon>Bacillales</taxon>
        <taxon>Bacillaceae</taxon>
        <taxon>Priestia</taxon>
    </lineage>
</organism>
<dbReference type="SMART" id="SM00347">
    <property type="entry name" value="HTH_MARR"/>
    <property type="match status" value="1"/>
</dbReference>
<dbReference type="Proteomes" id="UP000031829">
    <property type="component" value="Chromosome"/>
</dbReference>
<dbReference type="PANTHER" id="PTHR33164:SF57">
    <property type="entry name" value="MARR-FAMILY TRANSCRIPTIONAL REGULATOR"/>
    <property type="match status" value="1"/>
</dbReference>
<dbReference type="PROSITE" id="PS50995">
    <property type="entry name" value="HTH_MARR_2"/>
    <property type="match status" value="1"/>
</dbReference>
<keyword evidence="1 2" id="KW-0238">DNA-binding</keyword>
<accession>A0A0B6AGV9</accession>
<proteinExistence type="predicted"/>
<dbReference type="SUPFAM" id="SSF46785">
    <property type="entry name" value="Winged helix' DNA-binding domain"/>
    <property type="match status" value="1"/>
</dbReference>
<protein>
    <submittedName>
        <fullName evidence="2">Winged helix DNA-binding domain protein</fullName>
    </submittedName>
</protein>
<dbReference type="Pfam" id="PF01047">
    <property type="entry name" value="MarR"/>
    <property type="match status" value="1"/>
</dbReference>
<dbReference type="InterPro" id="IPR036388">
    <property type="entry name" value="WH-like_DNA-bd_sf"/>
</dbReference>
<dbReference type="HOGENOM" id="CLU_083287_15_0_9"/>
<dbReference type="InterPro" id="IPR039422">
    <property type="entry name" value="MarR/SlyA-like"/>
</dbReference>
<reference evidence="2 3" key="1">
    <citation type="journal article" date="2015" name="Genome Announc.">
        <title>Complete genome sequences for 35 biothreat assay-relevant bacillus species.</title>
        <authorList>
            <person name="Johnson S.L."/>
            <person name="Daligault H.E."/>
            <person name="Davenport K.W."/>
            <person name="Jaissle J."/>
            <person name="Frey K.G."/>
            <person name="Ladner J.T."/>
            <person name="Broomall S.M."/>
            <person name="Bishop-Lilly K.A."/>
            <person name="Bruce D.C."/>
            <person name="Gibbons H.S."/>
            <person name="Coyne S.R."/>
            <person name="Lo C.C."/>
            <person name="Meincke L."/>
            <person name="Munk A.C."/>
            <person name="Koroleva G.I."/>
            <person name="Rosenzweig C.N."/>
            <person name="Palacios G.F."/>
            <person name="Redden C.L."/>
            <person name="Minogue T.D."/>
            <person name="Chain P.S."/>
        </authorList>
    </citation>
    <scope>NUCLEOTIDE SEQUENCE [LARGE SCALE GENOMIC DNA]</scope>
    <source>
        <strain evidence="3">ATCC 14581 / DSM 32 / JCM 2506 / NBRC 15308 / NCIMB 9376 / NCTC 10342 / NRRL B-14308 / VKM B-512</strain>
    </source>
</reference>
<dbReference type="InterPro" id="IPR036390">
    <property type="entry name" value="WH_DNA-bd_sf"/>
</dbReference>
<dbReference type="RefSeq" id="WP_034651403.1">
    <property type="nucleotide sequence ID" value="NZ_BCVB01000010.1"/>
</dbReference>
<dbReference type="Gene3D" id="1.10.10.10">
    <property type="entry name" value="Winged helix-like DNA-binding domain superfamily/Winged helix DNA-binding domain"/>
    <property type="match status" value="1"/>
</dbReference>
<dbReference type="AlphaFoldDB" id="A0A0B6AGV9"/>
<sequence>MKRDSLQTIEHEIALLVRLTTTHSPKLGSLDRSEYLLLSELDQRSPLGINALAENLKLSLSTASRQVSALETKQFVRRFPSPENGRISLIEMTDSGKDILQHVQSKRKQAYAEVLEDWSEEEILVLEKSLSRLNHNFKKWRSNGC</sequence>
<name>A0A0B6AGV9_PRIM2</name>
<dbReference type="KEGG" id="bmeg:BG04_5155"/>
<evidence type="ECO:0000313" key="3">
    <source>
        <dbReference type="Proteomes" id="UP000031829"/>
    </source>
</evidence>
<dbReference type="EMBL" id="CP009920">
    <property type="protein sequence ID" value="AJI20277.1"/>
    <property type="molecule type" value="Genomic_DNA"/>
</dbReference>
<gene>
    <name evidence="2" type="ORF">BG04_5155</name>
</gene>
<dbReference type="GO" id="GO:0003677">
    <property type="term" value="F:DNA binding"/>
    <property type="evidence" value="ECO:0007669"/>
    <property type="project" value="UniProtKB-KW"/>
</dbReference>
<dbReference type="PRINTS" id="PR00598">
    <property type="entry name" value="HTHMARR"/>
</dbReference>
<dbReference type="GO" id="GO:0006950">
    <property type="term" value="P:response to stress"/>
    <property type="evidence" value="ECO:0007669"/>
    <property type="project" value="TreeGrafter"/>
</dbReference>